<reference evidence="2 3" key="1">
    <citation type="submission" date="2016-10" db="EMBL/GenBank/DDBJ databases">
        <authorList>
            <person name="Varghese N."/>
        </authorList>
    </citation>
    <scope>NUCLEOTIDE SEQUENCE [LARGE SCALE GENOMIC DNA]</scope>
</reference>
<accession>A0A1Y6L753</accession>
<protein>
    <submittedName>
        <fullName evidence="2">Uncharacterized protein</fullName>
    </submittedName>
</protein>
<feature type="compositionally biased region" description="Polar residues" evidence="1">
    <location>
        <begin position="69"/>
        <end position="87"/>
    </location>
</feature>
<name>A0A1Y6L753_ZYMTR</name>
<dbReference type="AlphaFoldDB" id="A0A1Y6L753"/>
<feature type="region of interest" description="Disordered" evidence="1">
    <location>
        <begin position="229"/>
        <end position="308"/>
    </location>
</feature>
<feature type="region of interest" description="Disordered" evidence="1">
    <location>
        <begin position="365"/>
        <end position="400"/>
    </location>
</feature>
<evidence type="ECO:0000313" key="2">
    <source>
        <dbReference type="EMBL" id="SMY20313.1"/>
    </source>
</evidence>
<proteinExistence type="predicted"/>
<feature type="region of interest" description="Disordered" evidence="1">
    <location>
        <begin position="1"/>
        <end position="48"/>
    </location>
</feature>
<evidence type="ECO:0000256" key="1">
    <source>
        <dbReference type="SAM" id="MobiDB-lite"/>
    </source>
</evidence>
<feature type="region of interest" description="Disordered" evidence="1">
    <location>
        <begin position="69"/>
        <end position="111"/>
    </location>
</feature>
<gene>
    <name evidence="2" type="ORF">ZT1A5_G1748</name>
</gene>
<feature type="compositionally biased region" description="Low complexity" evidence="1">
    <location>
        <begin position="273"/>
        <end position="290"/>
    </location>
</feature>
<evidence type="ECO:0000313" key="3">
    <source>
        <dbReference type="Proteomes" id="UP000215453"/>
    </source>
</evidence>
<feature type="compositionally biased region" description="Basic and acidic residues" evidence="1">
    <location>
        <begin position="1"/>
        <end position="15"/>
    </location>
</feature>
<dbReference type="Proteomes" id="UP000215453">
    <property type="component" value="Chromosome 1"/>
</dbReference>
<dbReference type="EMBL" id="LT882676">
    <property type="protein sequence ID" value="SMY20313.1"/>
    <property type="molecule type" value="Genomic_DNA"/>
</dbReference>
<feature type="compositionally biased region" description="Basic and acidic residues" evidence="1">
    <location>
        <begin position="366"/>
        <end position="376"/>
    </location>
</feature>
<sequence length="400" mass="43908">MISMLYERDSHQKERSHMRHSTSVGHVRGKFWRNSPKRPDQASAQSTGTAEAIFMSSIIAPRSNVGLQQAEYTQQQHHSQYPTSTQRSASPSAPPYSPITPKVQPALPVTNNTSPAAFVPPENGGNFTFSHPNTPGQQPQPEATSAMNPPTAQYIAPPPTLPFSGEDSTDAIALRAAISTLQFQKKKAQDDLRTLADIKKLALDDPEHFKAELSAGKLKEERPKIGDLRAILDGSNGSDSDDEEEPVTLGAEREDEAGISTQSTELRTEIPDSQPSQPSQLPSKRSSRSSMDIDKAKSFPRIPGPQDIVRTPYVNWEKYGVVGGPLDSIHAQQQRWPGSENFTRDRGREYSIAAPYNPFLDALEAQPRHDGQEIRQDSGSTPVSATGTISEHPMETRSRN</sequence>
<organism evidence="2 3">
    <name type="scientific">Zymoseptoria tritici ST99CH_1A5</name>
    <dbReference type="NCBI Taxonomy" id="1276529"/>
    <lineage>
        <taxon>Eukaryota</taxon>
        <taxon>Fungi</taxon>
        <taxon>Dikarya</taxon>
        <taxon>Ascomycota</taxon>
        <taxon>Pezizomycotina</taxon>
        <taxon>Dothideomycetes</taxon>
        <taxon>Dothideomycetidae</taxon>
        <taxon>Mycosphaerellales</taxon>
        <taxon>Mycosphaerellaceae</taxon>
        <taxon>Zymoseptoria</taxon>
    </lineage>
</organism>
<feature type="compositionally biased region" description="Polar residues" evidence="1">
    <location>
        <begin position="377"/>
        <end position="389"/>
    </location>
</feature>